<dbReference type="InterPro" id="IPR006119">
    <property type="entry name" value="Resolv_N"/>
</dbReference>
<dbReference type="Gene3D" id="1.10.1660.10">
    <property type="match status" value="1"/>
</dbReference>
<comment type="caution">
    <text evidence="2">The sequence shown here is derived from an EMBL/GenBank/DDBJ whole genome shotgun (WGS) entry which is preliminary data.</text>
</comment>
<dbReference type="InterPro" id="IPR036162">
    <property type="entry name" value="Resolvase-like_N_sf"/>
</dbReference>
<dbReference type="Gene3D" id="1.10.287.2170">
    <property type="match status" value="1"/>
</dbReference>
<dbReference type="PROSITE" id="PS51736">
    <property type="entry name" value="RECOMBINASES_3"/>
    <property type="match status" value="1"/>
</dbReference>
<accession>A0AAN6A7U1</accession>
<dbReference type="SUPFAM" id="SSF46955">
    <property type="entry name" value="Putative DNA-binding domain"/>
    <property type="match status" value="1"/>
</dbReference>
<dbReference type="NCBIfam" id="NF033518">
    <property type="entry name" value="transpos_IS607"/>
    <property type="match status" value="1"/>
</dbReference>
<dbReference type="PANTHER" id="PTHR36172:SF1">
    <property type="entry name" value="RESOLVASE-RELATED"/>
    <property type="match status" value="1"/>
</dbReference>
<dbReference type="InterPro" id="IPR051491">
    <property type="entry name" value="Recombinase/Transposase-rel"/>
</dbReference>
<dbReference type="SMART" id="SM00857">
    <property type="entry name" value="Resolvase"/>
    <property type="match status" value="1"/>
</dbReference>
<dbReference type="SUPFAM" id="SSF53041">
    <property type="entry name" value="Resolvase-like"/>
    <property type="match status" value="1"/>
</dbReference>
<dbReference type="PANTHER" id="PTHR36172">
    <property type="match status" value="1"/>
</dbReference>
<proteinExistence type="predicted"/>
<dbReference type="Proteomes" id="UP000878956">
    <property type="component" value="Unassembled WGS sequence"/>
</dbReference>
<dbReference type="InterPro" id="IPR048046">
    <property type="entry name" value="Transpos_IS607"/>
</dbReference>
<dbReference type="GO" id="GO:0006355">
    <property type="term" value="P:regulation of DNA-templated transcription"/>
    <property type="evidence" value="ECO:0007669"/>
    <property type="project" value="InterPro"/>
</dbReference>
<dbReference type="Gene3D" id="3.40.50.1390">
    <property type="entry name" value="Resolvase, N-terminal catalytic domain"/>
    <property type="match status" value="1"/>
</dbReference>
<sequence>MSKHYKPKEFAELLNVSVITLQRWDNDGKLKAFRTPTDRRYYTYEQYLEYKGIHKEQVNRKIVIYTRVSTSNQKDDLKNQVEFLRQYANAKGIIVDEVIEDYGSGLNYNRKKWNKLIDSCMANEVNTIIITHKDRFIRFGYEWFEGFLAKFNVNIIVVNNESLSPQEELVQDIISILHIFSCHIYGLRKYKKKIREDEEVEKSIQNRN</sequence>
<dbReference type="InterPro" id="IPR041718">
    <property type="entry name" value="IS607_transposase-like"/>
</dbReference>
<dbReference type="GO" id="GO:0000150">
    <property type="term" value="F:DNA strand exchange activity"/>
    <property type="evidence" value="ECO:0007669"/>
    <property type="project" value="InterPro"/>
</dbReference>
<dbReference type="GO" id="GO:0003677">
    <property type="term" value="F:DNA binding"/>
    <property type="evidence" value="ECO:0007669"/>
    <property type="project" value="InterPro"/>
</dbReference>
<dbReference type="EMBL" id="DAEPXK010000093">
    <property type="protein sequence ID" value="HBH1544530.1"/>
    <property type="molecule type" value="Genomic_DNA"/>
</dbReference>
<dbReference type="InterPro" id="IPR009061">
    <property type="entry name" value="DNA-bd_dom_put_sf"/>
</dbReference>
<dbReference type="CDD" id="cd03769">
    <property type="entry name" value="SR_IS607_transposase_like"/>
    <property type="match status" value="1"/>
</dbReference>
<dbReference type="Pfam" id="PF00239">
    <property type="entry name" value="Resolvase"/>
    <property type="match status" value="1"/>
</dbReference>
<reference evidence="2" key="2">
    <citation type="submission" date="2021-06" db="EMBL/GenBank/DDBJ databases">
        <authorList>
            <consortium name="NCBI Pathogen Detection Project"/>
        </authorList>
    </citation>
    <scope>NUCLEOTIDE SEQUENCE</scope>
    <source>
        <strain evidence="2">HN1000</strain>
    </source>
</reference>
<dbReference type="InterPro" id="IPR000551">
    <property type="entry name" value="MerR-type_HTH_dom"/>
</dbReference>
<evidence type="ECO:0000259" key="1">
    <source>
        <dbReference type="PROSITE" id="PS51736"/>
    </source>
</evidence>
<gene>
    <name evidence="2" type="ORF">KRM00_004083</name>
</gene>
<name>A0AAN6A7U1_CLODI</name>
<dbReference type="AlphaFoldDB" id="A0AAN6A7U1"/>
<organism evidence="2 3">
    <name type="scientific">Clostridioides difficile</name>
    <name type="common">Peptoclostridium difficile</name>
    <dbReference type="NCBI Taxonomy" id="1496"/>
    <lineage>
        <taxon>Bacteria</taxon>
        <taxon>Bacillati</taxon>
        <taxon>Bacillota</taxon>
        <taxon>Clostridia</taxon>
        <taxon>Peptostreptococcales</taxon>
        <taxon>Peptostreptococcaceae</taxon>
        <taxon>Clostridioides</taxon>
    </lineage>
</organism>
<dbReference type="CDD" id="cd04762">
    <property type="entry name" value="HTH_MerR-trunc"/>
    <property type="match status" value="1"/>
</dbReference>
<protein>
    <submittedName>
        <fullName evidence="2">IS607 family transposase</fullName>
    </submittedName>
</protein>
<dbReference type="FunFam" id="3.40.50.1390:FF:000002">
    <property type="entry name" value="ORF1 in transposon ISC1904"/>
    <property type="match status" value="1"/>
</dbReference>
<evidence type="ECO:0000313" key="2">
    <source>
        <dbReference type="EMBL" id="HBH1544530.1"/>
    </source>
</evidence>
<reference evidence="2" key="1">
    <citation type="journal article" date="2018" name="Genome Biol.">
        <title>SKESA: strategic k-mer extension for scrupulous assemblies.</title>
        <authorList>
            <person name="Souvorov A."/>
            <person name="Agarwala R."/>
            <person name="Lipman D.J."/>
        </authorList>
    </citation>
    <scope>NUCLEOTIDE SEQUENCE</scope>
    <source>
        <strain evidence="2">HN1000</strain>
    </source>
</reference>
<evidence type="ECO:0000313" key="3">
    <source>
        <dbReference type="Proteomes" id="UP000878956"/>
    </source>
</evidence>
<feature type="domain" description="Resolvase/invertase-type recombinase catalytic" evidence="1">
    <location>
        <begin position="61"/>
        <end position="205"/>
    </location>
</feature>
<dbReference type="Pfam" id="PF00376">
    <property type="entry name" value="MerR"/>
    <property type="match status" value="1"/>
</dbReference>